<keyword evidence="6 7" id="KW-0472">Membrane</keyword>
<feature type="transmembrane region" description="Helical" evidence="7">
    <location>
        <begin position="93"/>
        <end position="114"/>
    </location>
</feature>
<keyword evidence="3" id="KW-1003">Cell membrane</keyword>
<organism evidence="8 9">
    <name type="scientific">Actinobaculum massiliense ACS-171-V-Col2</name>
    <dbReference type="NCBI Taxonomy" id="883066"/>
    <lineage>
        <taxon>Bacteria</taxon>
        <taxon>Bacillati</taxon>
        <taxon>Actinomycetota</taxon>
        <taxon>Actinomycetes</taxon>
        <taxon>Actinomycetales</taxon>
        <taxon>Actinomycetaceae</taxon>
        <taxon>Actinobaculum</taxon>
    </lineage>
</organism>
<feature type="transmembrane region" description="Helical" evidence="7">
    <location>
        <begin position="258"/>
        <end position="280"/>
    </location>
</feature>
<dbReference type="PANTHER" id="PTHR30106">
    <property type="entry name" value="INNER MEMBRANE PROTEIN YEIH-RELATED"/>
    <property type="match status" value="1"/>
</dbReference>
<feature type="transmembrane region" description="Helical" evidence="7">
    <location>
        <begin position="12"/>
        <end position="31"/>
    </location>
</feature>
<feature type="transmembrane region" description="Helical" evidence="7">
    <location>
        <begin position="322"/>
        <end position="345"/>
    </location>
</feature>
<evidence type="ECO:0000256" key="7">
    <source>
        <dbReference type="SAM" id="Phobius"/>
    </source>
</evidence>
<evidence type="ECO:0000256" key="4">
    <source>
        <dbReference type="ARBA" id="ARBA00022692"/>
    </source>
</evidence>
<dbReference type="Pfam" id="PF03601">
    <property type="entry name" value="Cons_hypoth698"/>
    <property type="match status" value="1"/>
</dbReference>
<keyword evidence="4 7" id="KW-0812">Transmembrane</keyword>
<comment type="caution">
    <text evidence="8">The sequence shown here is derived from an EMBL/GenBank/DDBJ whole genome shotgun (WGS) entry which is preliminary data.</text>
</comment>
<evidence type="ECO:0000256" key="6">
    <source>
        <dbReference type="ARBA" id="ARBA00023136"/>
    </source>
</evidence>
<accession>K9EEM1</accession>
<dbReference type="Proteomes" id="UP000009888">
    <property type="component" value="Unassembled WGS sequence"/>
</dbReference>
<keyword evidence="5 7" id="KW-1133">Transmembrane helix</keyword>
<evidence type="ECO:0000256" key="3">
    <source>
        <dbReference type="ARBA" id="ARBA00022475"/>
    </source>
</evidence>
<evidence type="ECO:0000256" key="2">
    <source>
        <dbReference type="ARBA" id="ARBA00007977"/>
    </source>
</evidence>
<gene>
    <name evidence="8" type="ORF">HMPREF9233_00894</name>
</gene>
<dbReference type="InterPro" id="IPR018383">
    <property type="entry name" value="UPF0324_pro"/>
</dbReference>
<evidence type="ECO:0000313" key="8">
    <source>
        <dbReference type="EMBL" id="EKU95133.1"/>
    </source>
</evidence>
<dbReference type="PANTHER" id="PTHR30106:SF2">
    <property type="entry name" value="UPF0324 INNER MEMBRANE PROTEIN YEIH"/>
    <property type="match status" value="1"/>
</dbReference>
<name>K9EEM1_9ACTO</name>
<dbReference type="RefSeq" id="WP_007001100.1">
    <property type="nucleotide sequence ID" value="NZ_JH992955.1"/>
</dbReference>
<feature type="transmembrane region" description="Helical" evidence="7">
    <location>
        <begin position="37"/>
        <end position="56"/>
    </location>
</feature>
<evidence type="ECO:0000313" key="9">
    <source>
        <dbReference type="Proteomes" id="UP000009888"/>
    </source>
</evidence>
<feature type="transmembrane region" description="Helical" evidence="7">
    <location>
        <begin position="220"/>
        <end position="237"/>
    </location>
</feature>
<proteinExistence type="inferred from homology"/>
<comment type="similarity">
    <text evidence="2">Belongs to the UPF0324 family.</text>
</comment>
<dbReference type="GO" id="GO:0005886">
    <property type="term" value="C:plasma membrane"/>
    <property type="evidence" value="ECO:0007669"/>
    <property type="project" value="UniProtKB-SubCell"/>
</dbReference>
<dbReference type="eggNOG" id="COG2855">
    <property type="taxonomic scope" value="Bacteria"/>
</dbReference>
<dbReference type="AlphaFoldDB" id="K9EEM1"/>
<keyword evidence="9" id="KW-1185">Reference proteome</keyword>
<evidence type="ECO:0000256" key="5">
    <source>
        <dbReference type="ARBA" id="ARBA00022989"/>
    </source>
</evidence>
<dbReference type="HOGENOM" id="CLU_033541_1_1_11"/>
<protein>
    <submittedName>
        <fullName evidence="8">Uncharacterized protein</fullName>
    </submittedName>
</protein>
<sequence>MTIWSTLKSALPGILYACAIAGVAWLVNMFVPLLSSMLVAIVLGVIVRNAGLIPALCEPGIGFSAKTVLRAGVVLLGFRLSLPAIAALGAGTIITIICAVAVTMLAGYVLTYFMRVSHATGILTTSGTAICGASAVAGISPVVSARSHEDADDAVATAIACVTLFGTVALVALPAAAHALNLSDMQAAVWMGASIHEVGQVVAAANIYDPAVSDLATATKLGRVVCLAIVVAVVGIIERRVVEVRHELAPTGSGKKPPLIPGFVLGFLVAVGLASIFAGVPSVSQVFTTLGGTVATLLLTVAMGAMGAGVNLRNVIKSGGRALLLGIILSILIAGVSLACVLFLVP</sequence>
<feature type="transmembrane region" description="Helical" evidence="7">
    <location>
        <begin position="155"/>
        <end position="176"/>
    </location>
</feature>
<comment type="subcellular location">
    <subcellularLocation>
        <location evidence="1">Cell membrane</location>
        <topology evidence="1">Multi-pass membrane protein</topology>
    </subcellularLocation>
</comment>
<dbReference type="PATRIC" id="fig|883066.3.peg.933"/>
<feature type="transmembrane region" description="Helical" evidence="7">
    <location>
        <begin position="121"/>
        <end position="143"/>
    </location>
</feature>
<evidence type="ECO:0000256" key="1">
    <source>
        <dbReference type="ARBA" id="ARBA00004651"/>
    </source>
</evidence>
<reference evidence="8 9" key="1">
    <citation type="submission" date="2012-09" db="EMBL/GenBank/DDBJ databases">
        <title>The Genome Sequence of Actinobaculum massiliae ACS-171-V-COL2.</title>
        <authorList>
            <consortium name="The Broad Institute Genome Sequencing Platform"/>
            <person name="Earl A."/>
            <person name="Ward D."/>
            <person name="Feldgarden M."/>
            <person name="Gevers D."/>
            <person name="Saerens B."/>
            <person name="Vaneechoutte M."/>
            <person name="Walker B."/>
            <person name="Young S.K."/>
            <person name="Zeng Q."/>
            <person name="Gargeya S."/>
            <person name="Fitzgerald M."/>
            <person name="Haas B."/>
            <person name="Abouelleil A."/>
            <person name="Alvarado L."/>
            <person name="Arachchi H.M."/>
            <person name="Berlin A."/>
            <person name="Chapman S.B."/>
            <person name="Goldberg J."/>
            <person name="Griggs A."/>
            <person name="Gujja S."/>
            <person name="Hansen M."/>
            <person name="Howarth C."/>
            <person name="Imamovic A."/>
            <person name="Larimer J."/>
            <person name="McCowen C."/>
            <person name="Montmayeur A."/>
            <person name="Murphy C."/>
            <person name="Neiman D."/>
            <person name="Pearson M."/>
            <person name="Priest M."/>
            <person name="Roberts A."/>
            <person name="Saif S."/>
            <person name="Shea T."/>
            <person name="Sisk P."/>
            <person name="Sykes S."/>
            <person name="Wortman J."/>
            <person name="Nusbaum C."/>
            <person name="Birren B."/>
        </authorList>
    </citation>
    <scope>NUCLEOTIDE SEQUENCE [LARGE SCALE GENOMIC DNA]</scope>
    <source>
        <strain evidence="9">ACS-171-V-Col2</strain>
    </source>
</reference>
<feature type="transmembrane region" description="Helical" evidence="7">
    <location>
        <begin position="286"/>
        <end position="310"/>
    </location>
</feature>
<dbReference type="EMBL" id="AGWL01000005">
    <property type="protein sequence ID" value="EKU95133.1"/>
    <property type="molecule type" value="Genomic_DNA"/>
</dbReference>